<dbReference type="Pfam" id="PF00581">
    <property type="entry name" value="Rhodanese"/>
    <property type="match status" value="1"/>
</dbReference>
<organism evidence="2 3">
    <name type="scientific">Sandaracinus amylolyticus</name>
    <dbReference type="NCBI Taxonomy" id="927083"/>
    <lineage>
        <taxon>Bacteria</taxon>
        <taxon>Pseudomonadati</taxon>
        <taxon>Myxococcota</taxon>
        <taxon>Polyangia</taxon>
        <taxon>Polyangiales</taxon>
        <taxon>Sandaracinaceae</taxon>
        <taxon>Sandaracinus</taxon>
    </lineage>
</organism>
<evidence type="ECO:0000313" key="3">
    <source>
        <dbReference type="Proteomes" id="UP000034883"/>
    </source>
</evidence>
<dbReference type="EMBL" id="CP011125">
    <property type="protein sequence ID" value="AKF08806.1"/>
    <property type="molecule type" value="Genomic_DNA"/>
</dbReference>
<keyword evidence="3" id="KW-1185">Reference proteome</keyword>
<evidence type="ECO:0000259" key="1">
    <source>
        <dbReference type="PROSITE" id="PS50206"/>
    </source>
</evidence>
<dbReference type="PROSITE" id="PS50206">
    <property type="entry name" value="RHODANESE_3"/>
    <property type="match status" value="1"/>
</dbReference>
<dbReference type="STRING" id="927083.DB32_005955"/>
<dbReference type="SMART" id="SM00450">
    <property type="entry name" value="RHOD"/>
    <property type="match status" value="1"/>
</dbReference>
<sequence length="172" mass="18681">MRSVCPERILASMTRRVAILAAALVVMLAAGVALIPGCGLDVVHAVLVSQHPRVRWISTEELARELESESPPLVIDVRSDDEIAVSTIPGAQSMRELPTDRDVVVYCSVGARSAVVAERFPNARNLRGGIFAWANESRPLVRDGARTNEVHPYDSLWRMLLSARVVRASGGS</sequence>
<dbReference type="Proteomes" id="UP000034883">
    <property type="component" value="Chromosome"/>
</dbReference>
<dbReference type="KEGG" id="samy:DB32_005955"/>
<dbReference type="CDD" id="cd00158">
    <property type="entry name" value="RHOD"/>
    <property type="match status" value="1"/>
</dbReference>
<dbReference type="InterPro" id="IPR036873">
    <property type="entry name" value="Rhodanese-like_dom_sf"/>
</dbReference>
<feature type="domain" description="Rhodanese" evidence="1">
    <location>
        <begin position="68"/>
        <end position="142"/>
    </location>
</feature>
<dbReference type="AlphaFoldDB" id="A0A0F6W6K3"/>
<name>A0A0F6W6K3_9BACT</name>
<gene>
    <name evidence="2" type="ORF">DB32_005955</name>
</gene>
<dbReference type="SUPFAM" id="SSF52821">
    <property type="entry name" value="Rhodanese/Cell cycle control phosphatase"/>
    <property type="match status" value="1"/>
</dbReference>
<proteinExistence type="predicted"/>
<accession>A0A0F6W6K3</accession>
<dbReference type="Gene3D" id="3.40.250.10">
    <property type="entry name" value="Rhodanese-like domain"/>
    <property type="match status" value="1"/>
</dbReference>
<protein>
    <recommendedName>
        <fullName evidence="1">Rhodanese domain-containing protein</fullName>
    </recommendedName>
</protein>
<reference evidence="2 3" key="1">
    <citation type="submission" date="2015-03" db="EMBL/GenBank/DDBJ databases">
        <title>Genome assembly of Sandaracinus amylolyticus DSM 53668.</title>
        <authorList>
            <person name="Sharma G."/>
            <person name="Subramanian S."/>
        </authorList>
    </citation>
    <scope>NUCLEOTIDE SEQUENCE [LARGE SCALE GENOMIC DNA]</scope>
    <source>
        <strain evidence="2 3">DSM 53668</strain>
    </source>
</reference>
<dbReference type="InterPro" id="IPR001763">
    <property type="entry name" value="Rhodanese-like_dom"/>
</dbReference>
<evidence type="ECO:0000313" key="2">
    <source>
        <dbReference type="EMBL" id="AKF08806.1"/>
    </source>
</evidence>